<dbReference type="EMBL" id="JACKTI010000020">
    <property type="protein sequence ID" value="MCV7022664.1"/>
    <property type="molecule type" value="Genomic_DNA"/>
</dbReference>
<dbReference type="Proteomes" id="UP000069773">
    <property type="component" value="Unassembled WGS sequence"/>
</dbReference>
<feature type="region of interest" description="Disordered" evidence="1">
    <location>
        <begin position="73"/>
        <end position="93"/>
    </location>
</feature>
<evidence type="ECO:0000313" key="3">
    <source>
        <dbReference type="EMBL" id="MCV7022664.1"/>
    </source>
</evidence>
<protein>
    <submittedName>
        <fullName evidence="3">Uncharacterized protein</fullName>
    </submittedName>
</protein>
<evidence type="ECO:0000313" key="5">
    <source>
        <dbReference type="Proteomes" id="UP001207528"/>
    </source>
</evidence>
<dbReference type="Proteomes" id="UP001207528">
    <property type="component" value="Unassembled WGS sequence"/>
</dbReference>
<gene>
    <name evidence="3" type="ORF">H7I77_04770</name>
    <name evidence="2" type="ORF">RMCN_3368</name>
</gene>
<keyword evidence="4" id="KW-1185">Reference proteome</keyword>
<comment type="caution">
    <text evidence="3">The sequence shown here is derived from an EMBL/GenBank/DDBJ whole genome shotgun (WGS) entry which is preliminary data.</text>
</comment>
<accession>A0AAW5SEP0</accession>
<organism evidence="3 5">
    <name type="scientific">Mycolicibacterium novocastrense</name>
    <name type="common">Mycobacterium novocastrense</name>
    <dbReference type="NCBI Taxonomy" id="59813"/>
    <lineage>
        <taxon>Bacteria</taxon>
        <taxon>Bacillati</taxon>
        <taxon>Actinomycetota</taxon>
        <taxon>Actinomycetes</taxon>
        <taxon>Mycobacteriales</taxon>
        <taxon>Mycobacteriaceae</taxon>
        <taxon>Mycolicibacterium</taxon>
    </lineage>
</organism>
<dbReference type="EMBL" id="BCTA01000038">
    <property type="protein sequence ID" value="GAT10235.1"/>
    <property type="molecule type" value="Genomic_DNA"/>
</dbReference>
<reference evidence="2 4" key="1">
    <citation type="journal article" date="2016" name="Genome Announc.">
        <title>Draft Genome Sequences of Five Rapidly Growing Mycobacterium Species, M. thermoresistibile, M. fortuitum subsp. acetamidolyticum, M. canariasense, M. brisbanense, and M. novocastrense.</title>
        <authorList>
            <person name="Katahira K."/>
            <person name="Ogura Y."/>
            <person name="Gotoh Y."/>
            <person name="Hayashi T."/>
        </authorList>
    </citation>
    <scope>NUCLEOTIDE SEQUENCE [LARGE SCALE GENOMIC DNA]</scope>
    <source>
        <strain evidence="2 4">JCM18114</strain>
    </source>
</reference>
<reference evidence="3" key="3">
    <citation type="journal article" date="2022" name="BMC Genomics">
        <title>Comparative genome analysis of mycobacteria focusing on tRNA and non-coding RNA.</title>
        <authorList>
            <person name="Behra P.R.K."/>
            <person name="Pettersson B.M.F."/>
            <person name="Ramesh M."/>
            <person name="Das S."/>
            <person name="Dasgupta S."/>
            <person name="Kirsebom L.A."/>
        </authorList>
    </citation>
    <scope>NUCLEOTIDE SEQUENCE</scope>
    <source>
        <strain evidence="3">DSM 44203</strain>
    </source>
</reference>
<sequence>MTSTNQDAAPSVTMRTVLVTWTEISQHTARVQVPVDADTDELDLENRLAELDNDGFQGLEREIQSVVTVEHDPDAEVLVPPDEATSRRARLRP</sequence>
<proteinExistence type="predicted"/>
<reference evidence="3" key="2">
    <citation type="submission" date="2020-07" db="EMBL/GenBank/DDBJ databases">
        <authorList>
            <person name="Pettersson B.M.F."/>
            <person name="Behra P.R.K."/>
            <person name="Ramesh M."/>
            <person name="Das S."/>
            <person name="Dasgupta S."/>
            <person name="Kirsebom L.A."/>
        </authorList>
    </citation>
    <scope>NUCLEOTIDE SEQUENCE</scope>
    <source>
        <strain evidence="3">DSM 44203</strain>
    </source>
</reference>
<evidence type="ECO:0000313" key="4">
    <source>
        <dbReference type="Proteomes" id="UP000069773"/>
    </source>
</evidence>
<dbReference type="AlphaFoldDB" id="A0AAW5SEP0"/>
<dbReference type="RefSeq" id="WP_131808561.1">
    <property type="nucleotide sequence ID" value="NZ_BCTA01000038.1"/>
</dbReference>
<name>A0AAW5SEP0_MYCNV</name>
<evidence type="ECO:0000256" key="1">
    <source>
        <dbReference type="SAM" id="MobiDB-lite"/>
    </source>
</evidence>
<evidence type="ECO:0000313" key="2">
    <source>
        <dbReference type="EMBL" id="GAT10235.1"/>
    </source>
</evidence>